<dbReference type="SUPFAM" id="SSF54001">
    <property type="entry name" value="Cysteine proteinases"/>
    <property type="match status" value="1"/>
</dbReference>
<dbReference type="PANTHER" id="PTHR12606:SF141">
    <property type="entry name" value="GH15225P-RELATED"/>
    <property type="match status" value="1"/>
</dbReference>
<dbReference type="GO" id="GO:0005634">
    <property type="term" value="C:nucleus"/>
    <property type="evidence" value="ECO:0007669"/>
    <property type="project" value="TreeGrafter"/>
</dbReference>
<reference evidence="8 9" key="1">
    <citation type="submission" date="2019-12" db="EMBL/GenBank/DDBJ databases">
        <authorList>
            <person name="Alioto T."/>
            <person name="Alioto T."/>
            <person name="Gomez Garrido J."/>
        </authorList>
    </citation>
    <scope>NUCLEOTIDE SEQUENCE [LARGE SCALE GENOMIC DNA]</scope>
</reference>
<dbReference type="GO" id="GO:0015074">
    <property type="term" value="P:DNA integration"/>
    <property type="evidence" value="ECO:0007669"/>
    <property type="project" value="InterPro"/>
</dbReference>
<dbReference type="InterPro" id="IPR003653">
    <property type="entry name" value="Peptidase_C48_C"/>
</dbReference>
<evidence type="ECO:0000256" key="6">
    <source>
        <dbReference type="SAM" id="MobiDB-lite"/>
    </source>
</evidence>
<keyword evidence="5" id="KW-0233">DNA recombination</keyword>
<feature type="region of interest" description="Disordered" evidence="6">
    <location>
        <begin position="541"/>
        <end position="569"/>
    </location>
</feature>
<evidence type="ECO:0000256" key="1">
    <source>
        <dbReference type="ARBA" id="ARBA00005234"/>
    </source>
</evidence>
<dbReference type="GO" id="GO:0006310">
    <property type="term" value="P:DNA recombination"/>
    <property type="evidence" value="ECO:0007669"/>
    <property type="project" value="UniProtKB-KW"/>
</dbReference>
<keyword evidence="3" id="KW-0378">Hydrolase</keyword>
<dbReference type="SUPFAM" id="SSF56349">
    <property type="entry name" value="DNA breaking-rejoining enzymes"/>
    <property type="match status" value="1"/>
</dbReference>
<dbReference type="Gene3D" id="3.40.395.10">
    <property type="entry name" value="Adenoviral Proteinase, Chain A"/>
    <property type="match status" value="1"/>
</dbReference>
<feature type="region of interest" description="Disordered" evidence="6">
    <location>
        <begin position="37"/>
        <end position="73"/>
    </location>
</feature>
<dbReference type="EMBL" id="CACTIH010006285">
    <property type="protein sequence ID" value="CAA3004553.1"/>
    <property type="molecule type" value="Genomic_DNA"/>
</dbReference>
<dbReference type="Proteomes" id="UP000594638">
    <property type="component" value="Unassembled WGS sequence"/>
</dbReference>
<evidence type="ECO:0000256" key="3">
    <source>
        <dbReference type="ARBA" id="ARBA00022801"/>
    </source>
</evidence>
<dbReference type="InterPro" id="IPR038765">
    <property type="entry name" value="Papain-like_cys_pep_sf"/>
</dbReference>
<evidence type="ECO:0000259" key="7">
    <source>
        <dbReference type="PROSITE" id="PS50600"/>
    </source>
</evidence>
<proteinExistence type="inferred from homology"/>
<feature type="compositionally biased region" description="Low complexity" evidence="6">
    <location>
        <begin position="347"/>
        <end position="374"/>
    </location>
</feature>
<feature type="compositionally biased region" description="Basic residues" evidence="6">
    <location>
        <begin position="37"/>
        <end position="47"/>
    </location>
</feature>
<comment type="caution">
    <text evidence="8">The sequence shown here is derived from an EMBL/GenBank/DDBJ whole genome shotgun (WGS) entry which is preliminary data.</text>
</comment>
<protein>
    <submittedName>
        <fullName evidence="8">Ulp1 protease family</fullName>
    </submittedName>
</protein>
<dbReference type="OrthoDB" id="1939479at2759"/>
<dbReference type="InterPro" id="IPR013762">
    <property type="entry name" value="Integrase-like_cat_sf"/>
</dbReference>
<feature type="domain" description="Ubiquitin-like protease family profile" evidence="7">
    <location>
        <begin position="91"/>
        <end position="251"/>
    </location>
</feature>
<sequence length="1382" mass="153504">MKNNFNPSAYKSVRRQVPVKPKTEPIEVFVGRRRCAPARVGSRKRRASAADDPYQFVDEDGPRQYSAPSAAAPAAASSPAPACVSFSGRLCDPLEEDFKILEGKKGEGWLTGEIVSAYLALLARRSDAGTVKSFNSLFLPSLRLHGKEYVCNFEDMKGQTPESLLKFDMLLVPELVRETHWVLLVVIPSARVIKTYDSLHGFNSSTIKESAEALKAFLSVEQLFETRAENSPQQRNTRDCGVFALMTAESLTRGEEPFYSNAPEKVKKYRNLIAAHLRGHRSLPRRGQECFLQQADEWSSSSSSEGDDQASVHRRGDLSGVLPELTPSDSGDSSPDSALVDLAPQDASAPPSRSLSPPLTPPTAASPTTNLPASDSDASQPATPNKRARVEENATGPPRPPSSPAQPQERPRRPPRSAASLPTEYHISTKPQEASAACPLCHKILQGNTRKLLRHLTLPRAHGLTVQEAKNILSKRKMQPRTISSTTLSTCLGSLKDSDCCNEAARRVLALLRVTVESTKPKQVTHRVGSPVAVAPEELVDAQQHDSSEAEDDPQASHAERCRSAAKKSGIEVAPSSRFKLPLYIKEGLRACGRSEHTQNRYEHQLNVLLSHARSCLPEEASVNEWELLCHHEHLISCIKKMRADGAMAPTTARGYVFTALKAVEWAGVLWRDRPNYPRNLRTYGERLQASKSNLMIYGSGLATEARAERKKGTLAGCGVVDFGPYHEYTTDPVVEGKFREAMEELRRYSEKMETVDKWPRSVSADGGRVTMMHHWSRVVRHLAALTFPLCQRPGGLLNLTVRQVKSAEHFGGRYVVGCPDHKTRDQGECAFVLRPELYRLFSDFAELREKMRTKCDRFFVSSVGAPYKSGLLDDLNQWCAANGHSGVHYSFNSARKTCETEARGRRGGDIDQQASTSLQSVSDALCHKKATADTWYNKRTIRSVVKDALEVESVFRGGLAFSLLRKNLNTVFPRDQDPPTPESAAEAAGRLLGAPGPVTIDKSDFDLLLALWKQKGRLDFCPWCGRWLAHNKLDNHLAAIHHFSEAKRVAAMCRRQPAVHELVVEKHAGLEWASTAFRRAVVDLLNRLGVELIQRPATSRAAIREVAPGDRHAGPPPSPSASPAEPAPQVSCISFDHAAHARRVRRSAEWSSTLFPFLSLRRDFAAELMTDLMVCEATELPDLRFLLRRSTVLLCMQSYAARVGQDRFRMYCLVIAELLAHYGEGEGEQLLDDCAGEREYWLACARLSERLRTEYSPARAELIHARAGLCLSYFDSLETYFASFLPLKVNLYRKGVFHSVQFCYVTNYVAASAFIDGTPFPELRKFTVQQALDRALPVTPPVEALALRLGKLRRQMVDSCPSLFTYSNGTLIREIDWRSLN</sequence>
<keyword evidence="9" id="KW-1185">Reference proteome</keyword>
<dbReference type="Gramene" id="OE9A031715T1">
    <property type="protein sequence ID" value="OE9A031715C1"/>
    <property type="gene ID" value="OE9A031715"/>
</dbReference>
<evidence type="ECO:0000256" key="2">
    <source>
        <dbReference type="ARBA" id="ARBA00022670"/>
    </source>
</evidence>
<feature type="region of interest" description="Disordered" evidence="6">
    <location>
        <begin position="1106"/>
        <end position="1129"/>
    </location>
</feature>
<dbReference type="InterPro" id="IPR011010">
    <property type="entry name" value="DNA_brk_join_enz"/>
</dbReference>
<gene>
    <name evidence="8" type="ORF">OLEA9_A031715</name>
</gene>
<name>A0A8S0TJD3_OLEEU</name>
<keyword evidence="4" id="KW-0788">Thiol protease</keyword>
<dbReference type="Gene3D" id="1.10.443.10">
    <property type="entry name" value="Intergrase catalytic core"/>
    <property type="match status" value="1"/>
</dbReference>
<evidence type="ECO:0000313" key="8">
    <source>
        <dbReference type="EMBL" id="CAA3004553.1"/>
    </source>
</evidence>
<dbReference type="GO" id="GO:0016929">
    <property type="term" value="F:deSUMOylase activity"/>
    <property type="evidence" value="ECO:0007669"/>
    <property type="project" value="TreeGrafter"/>
</dbReference>
<feature type="region of interest" description="Disordered" evidence="6">
    <location>
        <begin position="295"/>
        <end position="421"/>
    </location>
</feature>
<keyword evidence="2 8" id="KW-0645">Protease</keyword>
<dbReference type="PROSITE" id="PS50600">
    <property type="entry name" value="ULP_PROTEASE"/>
    <property type="match status" value="1"/>
</dbReference>
<organism evidence="8 9">
    <name type="scientific">Olea europaea subsp. europaea</name>
    <dbReference type="NCBI Taxonomy" id="158383"/>
    <lineage>
        <taxon>Eukaryota</taxon>
        <taxon>Viridiplantae</taxon>
        <taxon>Streptophyta</taxon>
        <taxon>Embryophyta</taxon>
        <taxon>Tracheophyta</taxon>
        <taxon>Spermatophyta</taxon>
        <taxon>Magnoliopsida</taxon>
        <taxon>eudicotyledons</taxon>
        <taxon>Gunneridae</taxon>
        <taxon>Pentapetalae</taxon>
        <taxon>asterids</taxon>
        <taxon>lamiids</taxon>
        <taxon>Lamiales</taxon>
        <taxon>Oleaceae</taxon>
        <taxon>Oleeae</taxon>
        <taxon>Olea</taxon>
    </lineage>
</organism>
<evidence type="ECO:0000256" key="4">
    <source>
        <dbReference type="ARBA" id="ARBA00022807"/>
    </source>
</evidence>
<comment type="similarity">
    <text evidence="1">Belongs to the peptidase C48 family.</text>
</comment>
<evidence type="ECO:0000313" key="9">
    <source>
        <dbReference type="Proteomes" id="UP000594638"/>
    </source>
</evidence>
<dbReference type="GO" id="GO:0003677">
    <property type="term" value="F:DNA binding"/>
    <property type="evidence" value="ECO:0007669"/>
    <property type="project" value="InterPro"/>
</dbReference>
<dbReference type="GO" id="GO:0006508">
    <property type="term" value="P:proteolysis"/>
    <property type="evidence" value="ECO:0007669"/>
    <property type="project" value="UniProtKB-KW"/>
</dbReference>
<accession>A0A8S0TJD3</accession>
<evidence type="ECO:0000256" key="5">
    <source>
        <dbReference type="ARBA" id="ARBA00023172"/>
    </source>
</evidence>
<feature type="compositionally biased region" description="Low complexity" evidence="6">
    <location>
        <begin position="327"/>
        <end position="337"/>
    </location>
</feature>
<dbReference type="PANTHER" id="PTHR12606">
    <property type="entry name" value="SENTRIN/SUMO-SPECIFIC PROTEASE"/>
    <property type="match status" value="1"/>
</dbReference>
<dbReference type="GO" id="GO:0016926">
    <property type="term" value="P:protein desumoylation"/>
    <property type="evidence" value="ECO:0007669"/>
    <property type="project" value="TreeGrafter"/>
</dbReference>
<dbReference type="Pfam" id="PF02902">
    <property type="entry name" value="Peptidase_C48"/>
    <property type="match status" value="1"/>
</dbReference>